<feature type="compositionally biased region" description="Basic and acidic residues" evidence="1">
    <location>
        <begin position="1095"/>
        <end position="1110"/>
    </location>
</feature>
<feature type="compositionally biased region" description="Polar residues" evidence="1">
    <location>
        <begin position="85"/>
        <end position="96"/>
    </location>
</feature>
<feature type="compositionally biased region" description="Low complexity" evidence="1">
    <location>
        <begin position="663"/>
        <end position="674"/>
    </location>
</feature>
<dbReference type="EMBL" id="AGNL01046520">
    <property type="protein sequence ID" value="EJK47879.1"/>
    <property type="molecule type" value="Genomic_DNA"/>
</dbReference>
<feature type="region of interest" description="Disordered" evidence="1">
    <location>
        <begin position="79"/>
        <end position="209"/>
    </location>
</feature>
<evidence type="ECO:0000313" key="2">
    <source>
        <dbReference type="EMBL" id="EJK47879.1"/>
    </source>
</evidence>
<gene>
    <name evidence="2" type="ORF">THAOC_33373</name>
</gene>
<evidence type="ECO:0000313" key="3">
    <source>
        <dbReference type="Proteomes" id="UP000266841"/>
    </source>
</evidence>
<reference evidence="2 3" key="1">
    <citation type="journal article" date="2012" name="Genome Biol.">
        <title>Genome and low-iron response of an oceanic diatom adapted to chronic iron limitation.</title>
        <authorList>
            <person name="Lommer M."/>
            <person name="Specht M."/>
            <person name="Roy A.S."/>
            <person name="Kraemer L."/>
            <person name="Andreson R."/>
            <person name="Gutowska M.A."/>
            <person name="Wolf J."/>
            <person name="Bergner S.V."/>
            <person name="Schilhabel M.B."/>
            <person name="Klostermeier U.C."/>
            <person name="Beiko R.G."/>
            <person name="Rosenstiel P."/>
            <person name="Hippler M."/>
            <person name="Laroche J."/>
        </authorList>
    </citation>
    <scope>NUCLEOTIDE SEQUENCE [LARGE SCALE GENOMIC DNA]</scope>
    <source>
        <strain evidence="2 3">CCMP1005</strain>
    </source>
</reference>
<name>K0R756_THAOC</name>
<accession>K0R756</accession>
<proteinExistence type="predicted"/>
<feature type="region of interest" description="Disordered" evidence="1">
    <location>
        <begin position="1014"/>
        <end position="1167"/>
    </location>
</feature>
<organism evidence="2 3">
    <name type="scientific">Thalassiosira oceanica</name>
    <name type="common">Marine diatom</name>
    <dbReference type="NCBI Taxonomy" id="159749"/>
    <lineage>
        <taxon>Eukaryota</taxon>
        <taxon>Sar</taxon>
        <taxon>Stramenopiles</taxon>
        <taxon>Ochrophyta</taxon>
        <taxon>Bacillariophyta</taxon>
        <taxon>Coscinodiscophyceae</taxon>
        <taxon>Thalassiosirophycidae</taxon>
        <taxon>Thalassiosirales</taxon>
        <taxon>Thalassiosiraceae</taxon>
        <taxon>Thalassiosira</taxon>
    </lineage>
</organism>
<feature type="region of interest" description="Disordered" evidence="1">
    <location>
        <begin position="1189"/>
        <end position="1242"/>
    </location>
</feature>
<feature type="compositionally biased region" description="Basic residues" evidence="1">
    <location>
        <begin position="698"/>
        <end position="708"/>
    </location>
</feature>
<dbReference type="AlphaFoldDB" id="K0R756"/>
<feature type="region of interest" description="Disordered" evidence="1">
    <location>
        <begin position="649"/>
        <end position="746"/>
    </location>
</feature>
<feature type="region of interest" description="Disordered" evidence="1">
    <location>
        <begin position="562"/>
        <end position="584"/>
    </location>
</feature>
<feature type="non-terminal residue" evidence="2">
    <location>
        <position position="1242"/>
    </location>
</feature>
<dbReference type="Proteomes" id="UP000266841">
    <property type="component" value="Unassembled WGS sequence"/>
</dbReference>
<keyword evidence="3" id="KW-1185">Reference proteome</keyword>
<protein>
    <submittedName>
        <fullName evidence="2">Uncharacterized protein</fullName>
    </submittedName>
</protein>
<feature type="compositionally biased region" description="Pro residues" evidence="1">
    <location>
        <begin position="718"/>
        <end position="728"/>
    </location>
</feature>
<feature type="compositionally biased region" description="Basic and acidic residues" evidence="1">
    <location>
        <begin position="1053"/>
        <end position="1074"/>
    </location>
</feature>
<feature type="compositionally biased region" description="Low complexity" evidence="1">
    <location>
        <begin position="1015"/>
        <end position="1024"/>
    </location>
</feature>
<comment type="caution">
    <text evidence="2">The sequence shown here is derived from an EMBL/GenBank/DDBJ whole genome shotgun (WGS) entry which is preliminary data.</text>
</comment>
<sequence>MAAAVAALAVAATEVVPIGAVDDKVVREQNRAKTTEVWNNRGALARKTLSYKSNGDTIQVNGDRKRLSNDSLQQKVEVAEEGHQNHMQSATLSGTETYVAESKERPDSKSSQSSSKTLSKGLSSSQRQLGSTRAQRLGARAKANKLRPLRDMHNSNDWSPSWDRPSWDRPSWDRPQNWSQSWSSGRGGGSKSGKRSKRGKGTYSSSNGGKWGNVWGGRADCWDYKPTYYPTVKNEDLEPTLAPSLNPTMNPTINPTLFPTMPKFEPYHGMFPMSKEFVTLLPSDFTLTKFIKYPTLSPTQGPSNYPTLSPSLSPTGIPDVRDVGSPLQREEVPANEAAEFDVLAGSSPAPPLPNPLRVVSITRQSSIGRCSITSNQRQVVYIPRRPEGGGNQRCSYSVCDSRDVCQDASVWIEVMETPNAVSNPFPVVGTHTESNPFPVVRAVPSLSPTLSPVGTPVANNIGSATNRQQVPINEVVEFLVLNSATAAPPLPNALRVESITNQANRGSCEVTADEQRVEFTPRAQDGVGNARCGYQICDSRDVCAGATVYINVVDVAQQAPRTSGNDLNVEDIPDAEGNRSVPADTANGENLVVVVGTVAAVEQEQGGKQDGELIKQDNDDDIFTWKDESDSRRLTEERELSGRWQFWGGRDQWNSNSWGQPSWGGSKSSKTSSNGRRKRQYYWDDDDDDGRVWGKIKGSAKRRCKKERGKGEGTGRDPGPPGSPPEVPRAPGEHRAETHRIAGAALDRPVPRRRLLLGRGRGPAGRLGDREGVVGLELEVLVARYAHVADVAVPEVPPPRLRLLGPPPRQVHAGCRRLAPRGHVALQFVHAPGQKRGGGVRRPANGRALRRVEVVVVGVRLVRRAPPDTAAGGVRPVSPPASSRRTSVKARPPSRLGLDVVPVESGEAAPPVVAERRAPPGVLVPPAARAVDPLGHAEEARVGHVPHLVRRGHLLRDQRVVPQHGALVVVLDAVPGVTAEARGDGRPEGRQVRLVRVERRPAPDDVRRALRDEAATAGEAGAQAPVPPGRRGYRAPAADRLEVRGGPNVPPAPRDERRVDGRRAPPPARVEHDVVVLTPDELPLPSIAASPPCHPDGDHGRERPDRDGRAHQKNQTNSDPPRVRPDDRPAAGAVSGPSPPRAPGEVDAVAVPALPEEHRGLGLGRPVPGRPAVVVGPDVGVVPQPVEAHAAEAPQPAPRRAVEAVPQLPPGRRRGRSAVPGDAGEVVLGRSHPMNPSGAHRS</sequence>
<feature type="region of interest" description="Disordered" evidence="1">
    <location>
        <begin position="867"/>
        <end position="893"/>
    </location>
</feature>
<feature type="compositionally biased region" description="Low complexity" evidence="1">
    <location>
        <begin position="109"/>
        <end position="126"/>
    </location>
</feature>
<evidence type="ECO:0000256" key="1">
    <source>
        <dbReference type="SAM" id="MobiDB-lite"/>
    </source>
</evidence>
<feature type="compositionally biased region" description="Basic and acidic residues" evidence="1">
    <location>
        <begin position="731"/>
        <end position="740"/>
    </location>
</feature>